<dbReference type="PANTHER" id="PTHR12629:SF0">
    <property type="entry name" value="DIPHOSPHOINOSITOL-POLYPHOSPHATE DIPHOSPHATASE"/>
    <property type="match status" value="1"/>
</dbReference>
<dbReference type="GO" id="GO:0016787">
    <property type="term" value="F:hydrolase activity"/>
    <property type="evidence" value="ECO:0007669"/>
    <property type="project" value="UniProtKB-KW"/>
</dbReference>
<reference evidence="5" key="1">
    <citation type="submission" date="2023-08" db="EMBL/GenBank/DDBJ databases">
        <title>Reference Genome Resource for the Citrus Pathogen Phytophthora citrophthora.</title>
        <authorList>
            <person name="Moller H."/>
            <person name="Coetzee B."/>
            <person name="Rose L.J."/>
            <person name="Van Niekerk J.M."/>
        </authorList>
    </citation>
    <scope>NUCLEOTIDE SEQUENCE</scope>
    <source>
        <strain evidence="5">STE-U-9442</strain>
    </source>
</reference>
<dbReference type="EMBL" id="JASMQC010000008">
    <property type="protein sequence ID" value="KAK1943019.1"/>
    <property type="molecule type" value="Genomic_DNA"/>
</dbReference>
<dbReference type="InterPro" id="IPR015797">
    <property type="entry name" value="NUDIX_hydrolase-like_dom_sf"/>
</dbReference>
<dbReference type="GO" id="GO:0005634">
    <property type="term" value="C:nucleus"/>
    <property type="evidence" value="ECO:0007669"/>
    <property type="project" value="TreeGrafter"/>
</dbReference>
<dbReference type="PROSITE" id="PS51462">
    <property type="entry name" value="NUDIX"/>
    <property type="match status" value="1"/>
</dbReference>
<comment type="caution">
    <text evidence="5">The sequence shown here is derived from an EMBL/GenBank/DDBJ whole genome shotgun (WGS) entry which is preliminary data.</text>
</comment>
<accession>A0AAD9GQ97</accession>
<dbReference type="PANTHER" id="PTHR12629">
    <property type="entry name" value="DIPHOSPHOINOSITOL POLYPHOSPHATE PHOSPHOHYDROLASE"/>
    <property type="match status" value="1"/>
</dbReference>
<evidence type="ECO:0000313" key="5">
    <source>
        <dbReference type="EMBL" id="KAK1943019.1"/>
    </source>
</evidence>
<sequence length="130" mass="14423">MAHTKDMKLPPAEFQKSHVGRDDQLVGANTQRLLSAAVVSKGDDINDKVLLISSSNPKKGDWLLPKGGWENGEAVEKAVLREVIEEGEVKASLLHKLGDFEFTKGSTAYAYMAKSSKVYDDWAESIRYRI</sequence>
<dbReference type="SUPFAM" id="SSF55811">
    <property type="entry name" value="Nudix"/>
    <property type="match status" value="1"/>
</dbReference>
<dbReference type="GO" id="GO:0046872">
    <property type="term" value="F:metal ion binding"/>
    <property type="evidence" value="ECO:0007669"/>
    <property type="project" value="UniProtKB-KW"/>
</dbReference>
<feature type="domain" description="Nudix hydrolase" evidence="4">
    <location>
        <begin position="29"/>
        <end position="130"/>
    </location>
</feature>
<organism evidence="5 6">
    <name type="scientific">Phytophthora citrophthora</name>
    <dbReference type="NCBI Taxonomy" id="4793"/>
    <lineage>
        <taxon>Eukaryota</taxon>
        <taxon>Sar</taxon>
        <taxon>Stramenopiles</taxon>
        <taxon>Oomycota</taxon>
        <taxon>Peronosporomycetes</taxon>
        <taxon>Peronosporales</taxon>
        <taxon>Peronosporaceae</taxon>
        <taxon>Phytophthora</taxon>
    </lineage>
</organism>
<feature type="region of interest" description="Disordered" evidence="3">
    <location>
        <begin position="1"/>
        <end position="21"/>
    </location>
</feature>
<keyword evidence="1" id="KW-0479">Metal-binding</keyword>
<dbReference type="AlphaFoldDB" id="A0AAD9GQ97"/>
<name>A0AAD9GQ97_9STRA</name>
<evidence type="ECO:0000256" key="3">
    <source>
        <dbReference type="SAM" id="MobiDB-lite"/>
    </source>
</evidence>
<dbReference type="Gene3D" id="3.90.79.10">
    <property type="entry name" value="Nucleoside Triphosphate Pyrophosphohydrolase"/>
    <property type="match status" value="1"/>
</dbReference>
<gene>
    <name evidence="5" type="ORF">P3T76_005656</name>
</gene>
<dbReference type="GO" id="GO:0005737">
    <property type="term" value="C:cytoplasm"/>
    <property type="evidence" value="ECO:0007669"/>
    <property type="project" value="TreeGrafter"/>
</dbReference>
<protein>
    <submittedName>
        <fullName evidence="5">Nudix hydrolase 12</fullName>
    </submittedName>
</protein>
<keyword evidence="2 5" id="KW-0378">Hydrolase</keyword>
<evidence type="ECO:0000256" key="1">
    <source>
        <dbReference type="ARBA" id="ARBA00022723"/>
    </source>
</evidence>
<dbReference type="InterPro" id="IPR000086">
    <property type="entry name" value="NUDIX_hydrolase_dom"/>
</dbReference>
<evidence type="ECO:0000256" key="2">
    <source>
        <dbReference type="ARBA" id="ARBA00022801"/>
    </source>
</evidence>
<dbReference type="Pfam" id="PF00293">
    <property type="entry name" value="NUDIX"/>
    <property type="match status" value="1"/>
</dbReference>
<proteinExistence type="predicted"/>
<evidence type="ECO:0000313" key="6">
    <source>
        <dbReference type="Proteomes" id="UP001259832"/>
    </source>
</evidence>
<evidence type="ECO:0000259" key="4">
    <source>
        <dbReference type="PROSITE" id="PS51462"/>
    </source>
</evidence>
<dbReference type="Proteomes" id="UP001259832">
    <property type="component" value="Unassembled WGS sequence"/>
</dbReference>
<keyword evidence="6" id="KW-1185">Reference proteome</keyword>